<evidence type="ECO:0000256" key="1">
    <source>
        <dbReference type="ARBA" id="ARBA00004071"/>
    </source>
</evidence>
<dbReference type="InterPro" id="IPR017853">
    <property type="entry name" value="GH"/>
</dbReference>
<dbReference type="Proteomes" id="UP001501411">
    <property type="component" value="Unassembled WGS sequence"/>
</dbReference>
<evidence type="ECO:0000259" key="7">
    <source>
        <dbReference type="Pfam" id="PF01120"/>
    </source>
</evidence>
<evidence type="ECO:0000256" key="3">
    <source>
        <dbReference type="ARBA" id="ARBA00012662"/>
    </source>
</evidence>
<accession>A0ABP9ADZ3</accession>
<dbReference type="Gene3D" id="3.20.20.80">
    <property type="entry name" value="Glycosidases"/>
    <property type="match status" value="1"/>
</dbReference>
<dbReference type="EMBL" id="BAABIQ010000001">
    <property type="protein sequence ID" value="GAA4778177.1"/>
    <property type="molecule type" value="Genomic_DNA"/>
</dbReference>
<protein>
    <recommendedName>
        <fullName evidence="3">alpha-L-fucosidase</fullName>
        <ecNumber evidence="3">3.2.1.51</ecNumber>
    </recommendedName>
</protein>
<comment type="caution">
    <text evidence="8">The sequence shown here is derived from an EMBL/GenBank/DDBJ whole genome shotgun (WGS) entry which is preliminary data.</text>
</comment>
<dbReference type="PRINTS" id="PR00741">
    <property type="entry name" value="GLHYDRLASE29"/>
</dbReference>
<name>A0ABP9ADZ3_9SPHI</name>
<dbReference type="PANTHER" id="PTHR10030:SF37">
    <property type="entry name" value="ALPHA-L-FUCOSIDASE-RELATED"/>
    <property type="match status" value="1"/>
</dbReference>
<sequence length="669" mass="75648">MFIHWGGIYSVLGGVWEGKHIDKGLSEQIQSHAGIYSDSYAAVARHFNPEKWNADSIAALAVRAGMKAIVFTSKHHDGFCMWDTKTTNFNVVKATPFKRDVVKELADACKRRGLKFGLYFSNIDWHFPEASPISSHNSDSIPPLHHAYNMAQIKELLTNYGEITELWFDMGSNTLQQSKEMRELVHRLQPHCMIGSRLGNDMGDFTVMSDNQQPDYEIGVPWQSPASFFDETWGYRSWQQHVPKEEKFREKLTSLIKVAARGGKYLLNIGPKGDGSVVSYERDILIQIGDWLAINHEAIYGTAPDPFREDFPWGAVTATDKEIYLILTAKPEGNRITLPRITGKVAEIDVLGSPNIRLKTAVIGNELQVHLPATFNWSDGFKVIALRFKEAYTITPSRLIQIANQQVVLNHSNAFHYFSNSGIDYNSRFKSTVKESWNLLAAASQKYRPVLWYSDQEKGKKIDMQINDVPLTVSLDQGQEMALNNEQANIKWESPYISEPFWSGIDEFTQEVNLEANERNYRKVTTSNEFIALRVPMERRQAFVYAQTIISQEAAKVLIKVTSGDGISLALNGNTLLLHNNPERGGTKTDYVLLPLHKGENRLLVKTNNLFGDAAVLKVERDIPQRVYCKKLADMSLKKGQVTTISWKLHAPTTIHETMNMPNLALAIK</sequence>
<evidence type="ECO:0000313" key="8">
    <source>
        <dbReference type="EMBL" id="GAA4778177.1"/>
    </source>
</evidence>
<dbReference type="InterPro" id="IPR016286">
    <property type="entry name" value="FUC_metazoa-typ"/>
</dbReference>
<dbReference type="SMART" id="SM00812">
    <property type="entry name" value="Alpha_L_fucos"/>
    <property type="match status" value="1"/>
</dbReference>
<keyword evidence="6" id="KW-0326">Glycosidase</keyword>
<feature type="domain" description="Glycoside hydrolase family 29 N-terminal" evidence="7">
    <location>
        <begin position="1"/>
        <end position="297"/>
    </location>
</feature>
<comment type="similarity">
    <text evidence="2">Belongs to the glycosyl hydrolase 29 family.</text>
</comment>
<keyword evidence="4" id="KW-0732">Signal</keyword>
<dbReference type="InterPro" id="IPR000933">
    <property type="entry name" value="Glyco_hydro_29"/>
</dbReference>
<evidence type="ECO:0000256" key="4">
    <source>
        <dbReference type="ARBA" id="ARBA00022729"/>
    </source>
</evidence>
<organism evidence="8 9">
    <name type="scientific">Olivibacter ginsenosidimutans</name>
    <dbReference type="NCBI Taxonomy" id="1176537"/>
    <lineage>
        <taxon>Bacteria</taxon>
        <taxon>Pseudomonadati</taxon>
        <taxon>Bacteroidota</taxon>
        <taxon>Sphingobacteriia</taxon>
        <taxon>Sphingobacteriales</taxon>
        <taxon>Sphingobacteriaceae</taxon>
        <taxon>Olivibacter</taxon>
    </lineage>
</organism>
<evidence type="ECO:0000256" key="2">
    <source>
        <dbReference type="ARBA" id="ARBA00007951"/>
    </source>
</evidence>
<evidence type="ECO:0000256" key="6">
    <source>
        <dbReference type="ARBA" id="ARBA00023295"/>
    </source>
</evidence>
<evidence type="ECO:0000313" key="9">
    <source>
        <dbReference type="Proteomes" id="UP001501411"/>
    </source>
</evidence>
<keyword evidence="9" id="KW-1185">Reference proteome</keyword>
<comment type="function">
    <text evidence="1">Alpha-L-fucosidase is responsible for hydrolyzing the alpha-1,6-linked fucose joined to the reducing-end N-acetylglucosamine of the carbohydrate moieties of glycoproteins.</text>
</comment>
<keyword evidence="5" id="KW-0378">Hydrolase</keyword>
<dbReference type="PANTHER" id="PTHR10030">
    <property type="entry name" value="ALPHA-L-FUCOSIDASE"/>
    <property type="match status" value="1"/>
</dbReference>
<dbReference type="Pfam" id="PF01120">
    <property type="entry name" value="Alpha_L_fucos"/>
    <property type="match status" value="1"/>
</dbReference>
<dbReference type="SUPFAM" id="SSF51445">
    <property type="entry name" value="(Trans)glycosidases"/>
    <property type="match status" value="1"/>
</dbReference>
<evidence type="ECO:0000256" key="5">
    <source>
        <dbReference type="ARBA" id="ARBA00022801"/>
    </source>
</evidence>
<gene>
    <name evidence="8" type="ORF">GCM10023231_00840</name>
</gene>
<proteinExistence type="inferred from homology"/>
<dbReference type="EC" id="3.2.1.51" evidence="3"/>
<dbReference type="InterPro" id="IPR057739">
    <property type="entry name" value="Glyco_hydro_29_N"/>
</dbReference>
<reference evidence="9" key="1">
    <citation type="journal article" date="2019" name="Int. J. Syst. Evol. Microbiol.">
        <title>The Global Catalogue of Microorganisms (GCM) 10K type strain sequencing project: providing services to taxonomists for standard genome sequencing and annotation.</title>
        <authorList>
            <consortium name="The Broad Institute Genomics Platform"/>
            <consortium name="The Broad Institute Genome Sequencing Center for Infectious Disease"/>
            <person name="Wu L."/>
            <person name="Ma J."/>
        </authorList>
    </citation>
    <scope>NUCLEOTIDE SEQUENCE [LARGE SCALE GENOMIC DNA]</scope>
    <source>
        <strain evidence="9">JCM 18200</strain>
    </source>
</reference>